<evidence type="ECO:0000313" key="3">
    <source>
        <dbReference type="EMBL" id="TQL38535.1"/>
    </source>
</evidence>
<reference evidence="3 4" key="1">
    <citation type="submission" date="2019-06" db="EMBL/GenBank/DDBJ databases">
        <title>Sequencing the genomes of 1000 actinobacteria strains.</title>
        <authorList>
            <person name="Klenk H.-P."/>
        </authorList>
    </citation>
    <scope>NUCLEOTIDE SEQUENCE [LARGE SCALE GENOMIC DNA]</scope>
    <source>
        <strain evidence="3 4">DSM 44819</strain>
    </source>
</reference>
<sequence>MQSEGFGAGPHSRSSRSSENEEVLEAARVVLRYRRIAARRNRISLVCLCLAAGLSVYAVAVVLF</sequence>
<evidence type="ECO:0000256" key="1">
    <source>
        <dbReference type="SAM" id="MobiDB-lite"/>
    </source>
</evidence>
<keyword evidence="2" id="KW-0472">Membrane</keyword>
<feature type="region of interest" description="Disordered" evidence="1">
    <location>
        <begin position="1"/>
        <end position="22"/>
    </location>
</feature>
<dbReference type="EMBL" id="VFOL01000001">
    <property type="protein sequence ID" value="TQL38535.1"/>
    <property type="molecule type" value="Genomic_DNA"/>
</dbReference>
<gene>
    <name evidence="3" type="ORF">FB564_3735</name>
</gene>
<dbReference type="Proteomes" id="UP000315983">
    <property type="component" value="Unassembled WGS sequence"/>
</dbReference>
<proteinExistence type="predicted"/>
<protein>
    <submittedName>
        <fullName evidence="3">Uncharacterized protein</fullName>
    </submittedName>
</protein>
<keyword evidence="2" id="KW-0812">Transmembrane</keyword>
<comment type="caution">
    <text evidence="3">The sequence shown here is derived from an EMBL/GenBank/DDBJ whole genome shotgun (WGS) entry which is preliminary data.</text>
</comment>
<accession>A0A542XRQ0</accession>
<organism evidence="3 4">
    <name type="scientific">Salinispora arenicola</name>
    <dbReference type="NCBI Taxonomy" id="168697"/>
    <lineage>
        <taxon>Bacteria</taxon>
        <taxon>Bacillati</taxon>
        <taxon>Actinomycetota</taxon>
        <taxon>Actinomycetes</taxon>
        <taxon>Micromonosporales</taxon>
        <taxon>Micromonosporaceae</taxon>
        <taxon>Salinispora</taxon>
    </lineage>
</organism>
<evidence type="ECO:0000313" key="4">
    <source>
        <dbReference type="Proteomes" id="UP000315983"/>
    </source>
</evidence>
<keyword evidence="2" id="KW-1133">Transmembrane helix</keyword>
<feature type="transmembrane region" description="Helical" evidence="2">
    <location>
        <begin position="43"/>
        <end position="63"/>
    </location>
</feature>
<name>A0A542XRQ0_SALAC</name>
<dbReference type="AlphaFoldDB" id="A0A542XRQ0"/>
<evidence type="ECO:0000256" key="2">
    <source>
        <dbReference type="SAM" id="Phobius"/>
    </source>
</evidence>